<dbReference type="Pfam" id="PF00089">
    <property type="entry name" value="Trypsin"/>
    <property type="match status" value="1"/>
</dbReference>
<keyword evidence="8" id="KW-1133">Transmembrane helix</keyword>
<keyword evidence="5" id="KW-0720">Serine protease</keyword>
<dbReference type="PROSITE" id="PS00135">
    <property type="entry name" value="TRYPSIN_SER"/>
    <property type="match status" value="1"/>
</dbReference>
<dbReference type="InterPro" id="IPR009003">
    <property type="entry name" value="Peptidase_S1_PA"/>
</dbReference>
<dbReference type="PRINTS" id="PR00722">
    <property type="entry name" value="CHYMOTRYPSIN"/>
</dbReference>
<dbReference type="OrthoDB" id="10059102at2759"/>
<sequence>MPKKHKPPDITAVLRMQHQFFFGCVGGCCISSMVVMLVVMVMTVEVMVVMVGYTLVHIFTMKTLVLCLLLAGALAAPSRKPTFRRGLNKIVGGQDASPGQFPYQLSFQDISFGFQFHFCGASIYNENWGVCAGHCVQGEDFNNPDYLQVVAGEQDLDVDEGNEQAIVLSKIIQHEDYNGFTISNDISLLQLSSPLTFNSFVGSVGLQSVKEYIGDCVVSGWGTTSEGGSTPSVLQYVDVPTVSDADCRAAYGENDIDDSMICAGLPEGGVDACQGDSGGPMVCGGLLTGIVSWGYGCARPDYPGVYAEVAYFKDWVEANVS</sequence>
<dbReference type="PANTHER" id="PTHR24252">
    <property type="entry name" value="ACROSIN-RELATED"/>
    <property type="match status" value="1"/>
</dbReference>
<evidence type="ECO:0000313" key="10">
    <source>
        <dbReference type="EMBL" id="AKN46052.1"/>
    </source>
</evidence>
<keyword evidence="8" id="KW-0812">Transmembrane</keyword>
<keyword evidence="3" id="KW-0732">Signal</keyword>
<dbReference type="PROSITE" id="PS50240">
    <property type="entry name" value="TRYPSIN_DOM"/>
    <property type="match status" value="1"/>
</dbReference>
<feature type="transmembrane region" description="Helical" evidence="8">
    <location>
        <begin position="50"/>
        <end position="76"/>
    </location>
</feature>
<evidence type="ECO:0000256" key="7">
    <source>
        <dbReference type="ARBA" id="ARBA00023157"/>
    </source>
</evidence>
<dbReference type="EMBL" id="KR560054">
    <property type="protein sequence ID" value="AKN46052.1"/>
    <property type="molecule type" value="mRNA"/>
</dbReference>
<organism evidence="10">
    <name type="scientific">Eriocheir sinensis</name>
    <name type="common">Chinese mitten crab</name>
    <dbReference type="NCBI Taxonomy" id="95602"/>
    <lineage>
        <taxon>Eukaryota</taxon>
        <taxon>Metazoa</taxon>
        <taxon>Ecdysozoa</taxon>
        <taxon>Arthropoda</taxon>
        <taxon>Crustacea</taxon>
        <taxon>Multicrustacea</taxon>
        <taxon>Malacostraca</taxon>
        <taxon>Eumalacostraca</taxon>
        <taxon>Eucarida</taxon>
        <taxon>Decapoda</taxon>
        <taxon>Pleocyemata</taxon>
        <taxon>Brachyura</taxon>
        <taxon>Eubrachyura</taxon>
        <taxon>Grapsoidea</taxon>
        <taxon>Varunidae</taxon>
        <taxon>Eriocheir</taxon>
    </lineage>
</organism>
<name>A0A0H4A7W0_ERISI</name>
<feature type="domain" description="Peptidase S1" evidence="9">
    <location>
        <begin position="90"/>
        <end position="321"/>
    </location>
</feature>
<evidence type="ECO:0000256" key="5">
    <source>
        <dbReference type="ARBA" id="ARBA00022825"/>
    </source>
</evidence>
<comment type="similarity">
    <text evidence="1">Belongs to the peptidase S1 family.</text>
</comment>
<dbReference type="GO" id="GO:0004252">
    <property type="term" value="F:serine-type endopeptidase activity"/>
    <property type="evidence" value="ECO:0007669"/>
    <property type="project" value="InterPro"/>
</dbReference>
<dbReference type="SMART" id="SM00020">
    <property type="entry name" value="Tryp_SPc"/>
    <property type="match status" value="1"/>
</dbReference>
<evidence type="ECO:0000256" key="6">
    <source>
        <dbReference type="ARBA" id="ARBA00023145"/>
    </source>
</evidence>
<accession>A0A0H4A7W0</accession>
<evidence type="ECO:0000256" key="3">
    <source>
        <dbReference type="ARBA" id="ARBA00022729"/>
    </source>
</evidence>
<evidence type="ECO:0000259" key="9">
    <source>
        <dbReference type="PROSITE" id="PS50240"/>
    </source>
</evidence>
<dbReference type="SUPFAM" id="SSF50494">
    <property type="entry name" value="Trypsin-like serine proteases"/>
    <property type="match status" value="1"/>
</dbReference>
<feature type="transmembrane region" description="Helical" evidence="8">
    <location>
        <begin position="20"/>
        <end position="44"/>
    </location>
</feature>
<dbReference type="Gene3D" id="2.40.10.10">
    <property type="entry name" value="Trypsin-like serine proteases"/>
    <property type="match status" value="2"/>
</dbReference>
<proteinExistence type="evidence at transcript level"/>
<dbReference type="GO" id="GO:0006508">
    <property type="term" value="P:proteolysis"/>
    <property type="evidence" value="ECO:0007669"/>
    <property type="project" value="UniProtKB-KW"/>
</dbReference>
<keyword evidence="2" id="KW-0645">Protease</keyword>
<keyword evidence="8" id="KW-0472">Membrane</keyword>
<dbReference type="CDD" id="cd00190">
    <property type="entry name" value="Tryp_SPc"/>
    <property type="match status" value="1"/>
</dbReference>
<evidence type="ECO:0000256" key="8">
    <source>
        <dbReference type="SAM" id="Phobius"/>
    </source>
</evidence>
<reference evidence="10" key="1">
    <citation type="submission" date="2015-05" db="EMBL/GenBank/DDBJ databases">
        <title>A trypsin-like serine proteinase gene in Eriocheir sinensis.</title>
        <authorList>
            <person name="Wang M.Q."/>
        </authorList>
    </citation>
    <scope>NUCLEOTIDE SEQUENCE</scope>
</reference>
<dbReference type="InterPro" id="IPR043504">
    <property type="entry name" value="Peptidase_S1_PA_chymotrypsin"/>
</dbReference>
<keyword evidence="6" id="KW-0865">Zymogen</keyword>
<dbReference type="PANTHER" id="PTHR24252:SF7">
    <property type="entry name" value="HYALIN"/>
    <property type="match status" value="1"/>
</dbReference>
<evidence type="ECO:0000256" key="4">
    <source>
        <dbReference type="ARBA" id="ARBA00022801"/>
    </source>
</evidence>
<dbReference type="FunFam" id="2.40.10.10:FF:000077">
    <property type="entry name" value="Predicted protein"/>
    <property type="match status" value="1"/>
</dbReference>
<keyword evidence="4" id="KW-0378">Hydrolase</keyword>
<evidence type="ECO:0000256" key="1">
    <source>
        <dbReference type="ARBA" id="ARBA00007664"/>
    </source>
</evidence>
<dbReference type="InterPro" id="IPR033116">
    <property type="entry name" value="TRYPSIN_SER"/>
</dbReference>
<dbReference type="AlphaFoldDB" id="A0A0H4A7W0"/>
<protein>
    <submittedName>
        <fullName evidence="10">Trypsin-like serine proteinase</fullName>
    </submittedName>
</protein>
<dbReference type="InterPro" id="IPR001254">
    <property type="entry name" value="Trypsin_dom"/>
</dbReference>
<evidence type="ECO:0000256" key="2">
    <source>
        <dbReference type="ARBA" id="ARBA00022670"/>
    </source>
</evidence>
<dbReference type="InterPro" id="IPR001314">
    <property type="entry name" value="Peptidase_S1A"/>
</dbReference>
<keyword evidence="7" id="KW-1015">Disulfide bond</keyword>